<protein>
    <submittedName>
        <fullName evidence="2">MBL fold metallo-hydrolase</fullName>
    </submittedName>
</protein>
<dbReference type="InterPro" id="IPR001279">
    <property type="entry name" value="Metallo-B-lactamas"/>
</dbReference>
<keyword evidence="3" id="KW-1185">Reference proteome</keyword>
<dbReference type="EMBL" id="CP141259">
    <property type="protein sequence ID" value="WRL48733.1"/>
    <property type="molecule type" value="Genomic_DNA"/>
</dbReference>
<dbReference type="SUPFAM" id="SSF56281">
    <property type="entry name" value="Metallo-hydrolase/oxidoreductase"/>
    <property type="match status" value="1"/>
</dbReference>
<evidence type="ECO:0000313" key="2">
    <source>
        <dbReference type="EMBL" id="WRL48733.1"/>
    </source>
</evidence>
<proteinExistence type="predicted"/>
<sequence>MESIIDYGHGIVAIDSGFVRPRLAAVHCIVEDGRAALVDTATNSNTTTVLAALAARGIQPEQVDWILLTHIHLDHAGAAGALARLLPNARLSVHPRGARHMTDPSRLVVGTVAVYGAEETREKYGDILPIAPDRIVEVNEDSVLRLGTRTIRVLDTPGHARHHVCYVDEATGHIFTGDTFGLSYRELDNAGRAFVLPVTTPNQFEPEAMHESVERIAALRPEAVYVTHFGQVRDVSRLAADLHRLIDAFVAAARSASGAGTIRHERLKAALSTLLEDEAQRQNWRLSGDAMRELLAADIELNAQGLADWLDKQNP</sequence>
<reference evidence="2 3" key="1">
    <citation type="submission" date="2023-12" db="EMBL/GenBank/DDBJ databases">
        <title>A. evansii MAY27, complete genome.</title>
        <authorList>
            <person name="Wang Y."/>
        </authorList>
    </citation>
    <scope>NUCLEOTIDE SEQUENCE [LARGE SCALE GENOMIC DNA]</scope>
    <source>
        <strain evidence="2 3">MAY27</strain>
    </source>
</reference>
<dbReference type="PANTHER" id="PTHR42951">
    <property type="entry name" value="METALLO-BETA-LACTAMASE DOMAIN-CONTAINING"/>
    <property type="match status" value="1"/>
</dbReference>
<gene>
    <name evidence="2" type="ORF">U5817_11980</name>
</gene>
<dbReference type="Proteomes" id="UP001626593">
    <property type="component" value="Chromosome"/>
</dbReference>
<dbReference type="PANTHER" id="PTHR42951:SF22">
    <property type="entry name" value="METALLO BETA-LACTAMASE SUPERFAMILY LIPOPROTEIN"/>
    <property type="match status" value="1"/>
</dbReference>
<organism evidence="2 3">
    <name type="scientific">Aromatoleum evansii</name>
    <name type="common">Azoarcus evansii</name>
    <dbReference type="NCBI Taxonomy" id="59406"/>
    <lineage>
        <taxon>Bacteria</taxon>
        <taxon>Pseudomonadati</taxon>
        <taxon>Pseudomonadota</taxon>
        <taxon>Betaproteobacteria</taxon>
        <taxon>Rhodocyclales</taxon>
        <taxon>Rhodocyclaceae</taxon>
        <taxon>Aromatoleum</taxon>
    </lineage>
</organism>
<dbReference type="InterPro" id="IPR036866">
    <property type="entry name" value="RibonucZ/Hydroxyglut_hydro"/>
</dbReference>
<dbReference type="RefSeq" id="WP_018992957.1">
    <property type="nucleotide sequence ID" value="NZ_CP141259.1"/>
</dbReference>
<dbReference type="Pfam" id="PF00753">
    <property type="entry name" value="Lactamase_B"/>
    <property type="match status" value="1"/>
</dbReference>
<dbReference type="InterPro" id="IPR037482">
    <property type="entry name" value="ST1585_MBL-fold"/>
</dbReference>
<name>A0ABZ1AX77_AROEV</name>
<dbReference type="SMART" id="SM00849">
    <property type="entry name" value="Lactamase_B"/>
    <property type="match status" value="1"/>
</dbReference>
<evidence type="ECO:0000259" key="1">
    <source>
        <dbReference type="SMART" id="SM00849"/>
    </source>
</evidence>
<feature type="domain" description="Metallo-beta-lactamase" evidence="1">
    <location>
        <begin position="23"/>
        <end position="228"/>
    </location>
</feature>
<dbReference type="InterPro" id="IPR050855">
    <property type="entry name" value="NDM-1-like"/>
</dbReference>
<evidence type="ECO:0000313" key="3">
    <source>
        <dbReference type="Proteomes" id="UP001626593"/>
    </source>
</evidence>
<dbReference type="CDD" id="cd07726">
    <property type="entry name" value="ST1585-like_MBL-fold"/>
    <property type="match status" value="1"/>
</dbReference>
<accession>A0ABZ1AX77</accession>
<dbReference type="Gene3D" id="3.60.15.10">
    <property type="entry name" value="Ribonuclease Z/Hydroxyacylglutathione hydrolase-like"/>
    <property type="match status" value="1"/>
</dbReference>